<comment type="caution">
    <text evidence="2">The sequence shown here is derived from an EMBL/GenBank/DDBJ whole genome shotgun (WGS) entry which is preliminary data.</text>
</comment>
<sequence>MRDYPWDEVKELLTFASTEWKSKHREVITFCKDVILTMPLSPGCAKTIVVEEEEEVPIVNASQRRTRRRRDEASTSQAPAAKQYDFNSLVSMTGNLQVEMREGFQNVYAMMQPPTAHEHGC</sequence>
<feature type="region of interest" description="Disordered" evidence="1">
    <location>
        <begin position="60"/>
        <end position="80"/>
    </location>
</feature>
<name>A0A834TGG3_9FABA</name>
<evidence type="ECO:0000313" key="3">
    <source>
        <dbReference type="Proteomes" id="UP000634136"/>
    </source>
</evidence>
<dbReference type="Proteomes" id="UP000634136">
    <property type="component" value="Unassembled WGS sequence"/>
</dbReference>
<protein>
    <submittedName>
        <fullName evidence="2">Uncharacterized protein</fullName>
    </submittedName>
</protein>
<reference evidence="2" key="1">
    <citation type="submission" date="2020-09" db="EMBL/GenBank/DDBJ databases">
        <title>Genome-Enabled Discovery of Anthraquinone Biosynthesis in Senna tora.</title>
        <authorList>
            <person name="Kang S.-H."/>
            <person name="Pandey R.P."/>
            <person name="Lee C.-M."/>
            <person name="Sim J.-S."/>
            <person name="Jeong J.-T."/>
            <person name="Choi B.-S."/>
            <person name="Jung M."/>
            <person name="Ginzburg D."/>
            <person name="Zhao K."/>
            <person name="Won S.Y."/>
            <person name="Oh T.-J."/>
            <person name="Yu Y."/>
            <person name="Kim N.-H."/>
            <person name="Lee O.R."/>
            <person name="Lee T.-H."/>
            <person name="Bashyal P."/>
            <person name="Kim T.-S."/>
            <person name="Lee W.-H."/>
            <person name="Kawkins C."/>
            <person name="Kim C.-K."/>
            <person name="Kim J.S."/>
            <person name="Ahn B.O."/>
            <person name="Rhee S.Y."/>
            <person name="Sohng J.K."/>
        </authorList>
    </citation>
    <scope>NUCLEOTIDE SEQUENCE</scope>
    <source>
        <tissue evidence="2">Leaf</tissue>
    </source>
</reference>
<dbReference type="EMBL" id="JAAIUW010000008">
    <property type="protein sequence ID" value="KAF7820711.1"/>
    <property type="molecule type" value="Genomic_DNA"/>
</dbReference>
<evidence type="ECO:0000256" key="1">
    <source>
        <dbReference type="SAM" id="MobiDB-lite"/>
    </source>
</evidence>
<accession>A0A834TGG3</accession>
<gene>
    <name evidence="2" type="ORF">G2W53_026166</name>
</gene>
<evidence type="ECO:0000313" key="2">
    <source>
        <dbReference type="EMBL" id="KAF7820711.1"/>
    </source>
</evidence>
<dbReference type="AlphaFoldDB" id="A0A834TGG3"/>
<keyword evidence="3" id="KW-1185">Reference proteome</keyword>
<organism evidence="2 3">
    <name type="scientific">Senna tora</name>
    <dbReference type="NCBI Taxonomy" id="362788"/>
    <lineage>
        <taxon>Eukaryota</taxon>
        <taxon>Viridiplantae</taxon>
        <taxon>Streptophyta</taxon>
        <taxon>Embryophyta</taxon>
        <taxon>Tracheophyta</taxon>
        <taxon>Spermatophyta</taxon>
        <taxon>Magnoliopsida</taxon>
        <taxon>eudicotyledons</taxon>
        <taxon>Gunneridae</taxon>
        <taxon>Pentapetalae</taxon>
        <taxon>rosids</taxon>
        <taxon>fabids</taxon>
        <taxon>Fabales</taxon>
        <taxon>Fabaceae</taxon>
        <taxon>Caesalpinioideae</taxon>
        <taxon>Cassia clade</taxon>
        <taxon>Senna</taxon>
    </lineage>
</organism>
<proteinExistence type="predicted"/>